<reference evidence="1" key="1">
    <citation type="journal article" date="2014" name="Front. Microbiol.">
        <title>High frequency of phylogenetically diverse reductive dehalogenase-homologous genes in deep subseafloor sedimentary metagenomes.</title>
        <authorList>
            <person name="Kawai M."/>
            <person name="Futagami T."/>
            <person name="Toyoda A."/>
            <person name="Takaki Y."/>
            <person name="Nishi S."/>
            <person name="Hori S."/>
            <person name="Arai W."/>
            <person name="Tsubouchi T."/>
            <person name="Morono Y."/>
            <person name="Uchiyama I."/>
            <person name="Ito T."/>
            <person name="Fujiyama A."/>
            <person name="Inagaki F."/>
            <person name="Takami H."/>
        </authorList>
    </citation>
    <scope>NUCLEOTIDE SEQUENCE</scope>
    <source>
        <strain evidence="1">Expedition CK06-06</strain>
    </source>
</reference>
<accession>X0T0V7</accession>
<name>X0T0V7_9ZZZZ</name>
<comment type="caution">
    <text evidence="1">The sequence shown here is derived from an EMBL/GenBank/DDBJ whole genome shotgun (WGS) entry which is preliminary data.</text>
</comment>
<proteinExistence type="predicted"/>
<gene>
    <name evidence="1" type="ORF">S01H1_25008</name>
</gene>
<dbReference type="EMBL" id="BARS01015066">
    <property type="protein sequence ID" value="GAF86889.1"/>
    <property type="molecule type" value="Genomic_DNA"/>
</dbReference>
<evidence type="ECO:0000313" key="1">
    <source>
        <dbReference type="EMBL" id="GAF86889.1"/>
    </source>
</evidence>
<organism evidence="1">
    <name type="scientific">marine sediment metagenome</name>
    <dbReference type="NCBI Taxonomy" id="412755"/>
    <lineage>
        <taxon>unclassified sequences</taxon>
        <taxon>metagenomes</taxon>
        <taxon>ecological metagenomes</taxon>
    </lineage>
</organism>
<sequence>MIDYSLPSGPPNDLRQELIWAYNDYARDFDRAPNMWNTPSAREEAGRHLSKPRPWESFYSVAVLDCPYWQDVQALILQAIGSVEPLQALKGGAL</sequence>
<protein>
    <submittedName>
        <fullName evidence="1">Uncharacterized protein</fullName>
    </submittedName>
</protein>
<dbReference type="AlphaFoldDB" id="X0T0V7"/>